<name>A0A098B808_DESHA</name>
<comment type="similarity">
    <text evidence="1">Belongs to the bacterial solute-binding protein 7 family.</text>
</comment>
<dbReference type="AlphaFoldDB" id="A0A098B808"/>
<dbReference type="InterPro" id="IPR004682">
    <property type="entry name" value="TRAP_DctP"/>
</dbReference>
<dbReference type="Proteomes" id="UP000054623">
    <property type="component" value="Unassembled WGS sequence"/>
</dbReference>
<accession>A0A098B808</accession>
<evidence type="ECO:0000256" key="2">
    <source>
        <dbReference type="ARBA" id="ARBA00022448"/>
    </source>
</evidence>
<dbReference type="PROSITE" id="PS51257">
    <property type="entry name" value="PROKAR_LIPOPROTEIN"/>
    <property type="match status" value="1"/>
</dbReference>
<reference evidence="5 6" key="2">
    <citation type="submission" date="2015-12" db="EMBL/GenBank/DDBJ databases">
        <title>Draft Genome Sequence of Desulfitobacterium hafniense Strain DH, a Sulfate-reducing Bacterium Isolated from Paddy Soils.</title>
        <authorList>
            <person name="Bao P."/>
            <person name="Zhang X."/>
            <person name="Li G."/>
        </authorList>
    </citation>
    <scope>NUCLEOTIDE SEQUENCE [LARGE SCALE GENOMIC DNA]</scope>
    <source>
        <strain evidence="5 6">DH</strain>
    </source>
</reference>
<dbReference type="NCBIfam" id="NF037995">
    <property type="entry name" value="TRAP_S1"/>
    <property type="match status" value="1"/>
</dbReference>
<proteinExistence type="inferred from homology"/>
<dbReference type="NCBIfam" id="TIGR00787">
    <property type="entry name" value="dctP"/>
    <property type="match status" value="1"/>
</dbReference>
<dbReference type="EMBL" id="LOCK01000009">
    <property type="protein sequence ID" value="KTE93101.1"/>
    <property type="molecule type" value="Genomic_DNA"/>
</dbReference>
<dbReference type="Gene3D" id="3.40.190.170">
    <property type="entry name" value="Bacterial extracellular solute-binding protein, family 7"/>
    <property type="match status" value="1"/>
</dbReference>
<evidence type="ECO:0000256" key="1">
    <source>
        <dbReference type="ARBA" id="ARBA00009023"/>
    </source>
</evidence>
<dbReference type="InterPro" id="IPR038404">
    <property type="entry name" value="TRAP_DctP_sf"/>
</dbReference>
<dbReference type="OrthoDB" id="9815946at2"/>
<evidence type="ECO:0000313" key="5">
    <source>
        <dbReference type="EMBL" id="KTE93101.1"/>
    </source>
</evidence>
<dbReference type="RefSeq" id="WP_005813559.1">
    <property type="nucleotide sequence ID" value="NZ_CABKQQ010000049.1"/>
</dbReference>
<protein>
    <submittedName>
        <fullName evidence="5">C4-dicarboxylate ABC transporter</fullName>
    </submittedName>
    <submittedName>
        <fullName evidence="4">C4-dicarboxylate-binding protein DctB</fullName>
    </submittedName>
</protein>
<dbReference type="InterPro" id="IPR018389">
    <property type="entry name" value="DctP_fam"/>
</dbReference>
<evidence type="ECO:0000256" key="3">
    <source>
        <dbReference type="ARBA" id="ARBA00022729"/>
    </source>
</evidence>
<organism evidence="4">
    <name type="scientific">Desulfitobacterium hafniense</name>
    <name type="common">Desulfitobacterium frappieri</name>
    <dbReference type="NCBI Taxonomy" id="49338"/>
    <lineage>
        <taxon>Bacteria</taxon>
        <taxon>Bacillati</taxon>
        <taxon>Bacillota</taxon>
        <taxon>Clostridia</taxon>
        <taxon>Eubacteriales</taxon>
        <taxon>Desulfitobacteriaceae</taxon>
        <taxon>Desulfitobacterium</taxon>
    </lineage>
</organism>
<keyword evidence="2" id="KW-0813">Transport</keyword>
<evidence type="ECO:0000313" key="4">
    <source>
        <dbReference type="EMBL" id="CDX04505.1"/>
    </source>
</evidence>
<dbReference type="Pfam" id="PF03480">
    <property type="entry name" value="DctP"/>
    <property type="match status" value="1"/>
</dbReference>
<reference evidence="4" key="1">
    <citation type="submission" date="2014-07" db="EMBL/GenBank/DDBJ databases">
        <authorList>
            <person name="Hornung V.Bastian."/>
        </authorList>
    </citation>
    <scope>NUCLEOTIDE SEQUENCE</scope>
    <source>
        <strain evidence="4">PCE-S</strain>
    </source>
</reference>
<dbReference type="PANTHER" id="PTHR33376:SF7">
    <property type="entry name" value="C4-DICARBOXYLATE-BINDING PROTEIN DCTB"/>
    <property type="match status" value="1"/>
</dbReference>
<dbReference type="GO" id="GO:0030288">
    <property type="term" value="C:outer membrane-bounded periplasmic space"/>
    <property type="evidence" value="ECO:0007669"/>
    <property type="project" value="InterPro"/>
</dbReference>
<dbReference type="EMBL" id="LK996017">
    <property type="protein sequence ID" value="CDX04505.1"/>
    <property type="molecule type" value="Genomic_DNA"/>
</dbReference>
<sequence>MSTKIYAIILGCLLLWITGCQRNVIDQQQVTKDERIVIKFSHVVAENSPKGLAAERFASLVRRRTGGYVEVQVYPNSELYKDGEEFDALKNGAIEMIAPATSKLSAMIPEWQLFDLPYAFNNLENIPHFVNGPVGQMLLARLEEHSMLGLAVWHNGFKQMTNSSHPLQRPEDYRGLEFRIMPFSNTLKYQFEVLGAVAYPLAFSDVHAALETGGVDGEENTISNIFTQRFDQVQKYLTISDHGYLGYIVIVNKEFWEGLPEGIRKILEEALAEVTLWEREKAAEVNAQQLAALEREGEIKIHYLNAEEQKALEEALAPVYEMLAEDIGTELVDLMRNS</sequence>
<dbReference type="PANTHER" id="PTHR33376">
    <property type="match status" value="1"/>
</dbReference>
<evidence type="ECO:0000313" key="6">
    <source>
        <dbReference type="Proteomes" id="UP000054623"/>
    </source>
</evidence>
<gene>
    <name evidence="5" type="ORF">AT727_16695</name>
    <name evidence="4" type="ORF">DPCES_4619</name>
</gene>
<dbReference type="PATRIC" id="fig|49338.4.peg.4967"/>
<keyword evidence="3" id="KW-0732">Signal</keyword>
<dbReference type="GO" id="GO:0055085">
    <property type="term" value="P:transmembrane transport"/>
    <property type="evidence" value="ECO:0007669"/>
    <property type="project" value="InterPro"/>
</dbReference>
<dbReference type="PIRSF" id="PIRSF006470">
    <property type="entry name" value="DctB"/>
    <property type="match status" value="1"/>
</dbReference>